<dbReference type="InterPro" id="IPR036910">
    <property type="entry name" value="HMG_box_dom_sf"/>
</dbReference>
<keyword evidence="7" id="KW-1185">Reference proteome</keyword>
<dbReference type="HOGENOM" id="CLU_060006_0_0_1"/>
<sequence length="258" mass="30203">KGRKRKKAHKDVNAPKAPLTGYVRFLNEHREKVRSENPDLPFHEVTRILGNMWSQLPTPQKQLFLEEAEKDKERYMKELEEYQRTDTYKMFIAKQKALKKGRAQISLNSFAMDDDDGDVAQTDGDIPIFTEEFLNYNKVRENELRKLRKTNREFEEQNAILSKHIENMKKGIEKLEGEAEEQQREITELQKHLNKLRRILSKNLTGIQLPNGGETAESEAAIDDFIVKLHQSIGENPKENMELVNKVKEIITRIDYPK</sequence>
<evidence type="ECO:0000256" key="2">
    <source>
        <dbReference type="ARBA" id="ARBA00023242"/>
    </source>
</evidence>
<dbReference type="CDD" id="cd21980">
    <property type="entry name" value="HMG-box_HMG20"/>
    <property type="match status" value="1"/>
</dbReference>
<dbReference type="PhylomeDB" id="A7S5L8"/>
<organism evidence="6 7">
    <name type="scientific">Nematostella vectensis</name>
    <name type="common">Starlet sea anemone</name>
    <dbReference type="NCBI Taxonomy" id="45351"/>
    <lineage>
        <taxon>Eukaryota</taxon>
        <taxon>Metazoa</taxon>
        <taxon>Cnidaria</taxon>
        <taxon>Anthozoa</taxon>
        <taxon>Hexacorallia</taxon>
        <taxon>Actiniaria</taxon>
        <taxon>Edwardsiidae</taxon>
        <taxon>Nematostella</taxon>
    </lineage>
</organism>
<dbReference type="Gene3D" id="1.10.30.10">
    <property type="entry name" value="High mobility group box domain"/>
    <property type="match status" value="1"/>
</dbReference>
<gene>
    <name evidence="6" type="ORF">NEMVEDRAFT_v1g105457</name>
</gene>
<feature type="non-terminal residue" evidence="6">
    <location>
        <position position="258"/>
    </location>
</feature>
<dbReference type="InterPro" id="IPR051965">
    <property type="entry name" value="ChromReg_NeuronalGeneExpr"/>
</dbReference>
<name>A7S5L8_NEMVE</name>
<dbReference type="PRINTS" id="PR00886">
    <property type="entry name" value="HIGHMOBLTY12"/>
</dbReference>
<dbReference type="SMART" id="SM00398">
    <property type="entry name" value="HMG"/>
    <property type="match status" value="1"/>
</dbReference>
<dbReference type="EMBL" id="DS469583">
    <property type="protein sequence ID" value="EDO41032.1"/>
    <property type="molecule type" value="Genomic_DNA"/>
</dbReference>
<dbReference type="Pfam" id="PF00505">
    <property type="entry name" value="HMG_box"/>
    <property type="match status" value="1"/>
</dbReference>
<feature type="domain" description="HMG box" evidence="5">
    <location>
        <begin position="15"/>
        <end position="83"/>
    </location>
</feature>
<reference evidence="6 7" key="1">
    <citation type="journal article" date="2007" name="Science">
        <title>Sea anemone genome reveals ancestral eumetazoan gene repertoire and genomic organization.</title>
        <authorList>
            <person name="Putnam N.H."/>
            <person name="Srivastava M."/>
            <person name="Hellsten U."/>
            <person name="Dirks B."/>
            <person name="Chapman J."/>
            <person name="Salamov A."/>
            <person name="Terry A."/>
            <person name="Shapiro H."/>
            <person name="Lindquist E."/>
            <person name="Kapitonov V.V."/>
            <person name="Jurka J."/>
            <person name="Genikhovich G."/>
            <person name="Grigoriev I.V."/>
            <person name="Lucas S.M."/>
            <person name="Steele R.E."/>
            <person name="Finnerty J.R."/>
            <person name="Technau U."/>
            <person name="Martindale M.Q."/>
            <person name="Rokhsar D.S."/>
        </authorList>
    </citation>
    <scope>NUCLEOTIDE SEQUENCE [LARGE SCALE GENOMIC DNA]</scope>
    <source>
        <strain evidence="7">CH2 X CH6</strain>
    </source>
</reference>
<keyword evidence="4" id="KW-0175">Coiled coil</keyword>
<proteinExistence type="predicted"/>
<dbReference type="eggNOG" id="KOG0381">
    <property type="taxonomic scope" value="Eukaryota"/>
</dbReference>
<dbReference type="SUPFAM" id="SSF47095">
    <property type="entry name" value="HMG-box"/>
    <property type="match status" value="1"/>
</dbReference>
<dbReference type="GO" id="GO:0010468">
    <property type="term" value="P:regulation of gene expression"/>
    <property type="evidence" value="ECO:0000318"/>
    <property type="project" value="GO_Central"/>
</dbReference>
<dbReference type="GO" id="GO:0005634">
    <property type="term" value="C:nucleus"/>
    <property type="evidence" value="ECO:0000318"/>
    <property type="project" value="GO_Central"/>
</dbReference>
<evidence type="ECO:0000256" key="4">
    <source>
        <dbReference type="SAM" id="Coils"/>
    </source>
</evidence>
<accession>A7S5L8</accession>
<protein>
    <recommendedName>
        <fullName evidence="5">HMG box domain-containing protein</fullName>
    </recommendedName>
</protein>
<evidence type="ECO:0000313" key="6">
    <source>
        <dbReference type="EMBL" id="EDO41032.1"/>
    </source>
</evidence>
<dbReference type="STRING" id="45351.A7S5L8"/>
<dbReference type="AlphaFoldDB" id="A7S5L8"/>
<feature type="DNA-binding region" description="HMG box" evidence="3">
    <location>
        <begin position="15"/>
        <end position="83"/>
    </location>
</feature>
<evidence type="ECO:0000313" key="7">
    <source>
        <dbReference type="Proteomes" id="UP000001593"/>
    </source>
</evidence>
<keyword evidence="2 3" id="KW-0539">Nucleus</keyword>
<keyword evidence="1 3" id="KW-0238">DNA-binding</keyword>
<dbReference type="Proteomes" id="UP000001593">
    <property type="component" value="Unassembled WGS sequence"/>
</dbReference>
<dbReference type="InterPro" id="IPR009071">
    <property type="entry name" value="HMG_box_dom"/>
</dbReference>
<dbReference type="OMA" id="IFTHEFL"/>
<dbReference type="PANTHER" id="PTHR46040:SF3">
    <property type="entry name" value="HIGH MOBILITY GROUP PROTEIN 2"/>
    <property type="match status" value="1"/>
</dbReference>
<dbReference type="GO" id="GO:0003677">
    <property type="term" value="F:DNA binding"/>
    <property type="evidence" value="ECO:0007669"/>
    <property type="project" value="UniProtKB-UniRule"/>
</dbReference>
<dbReference type="PROSITE" id="PS50118">
    <property type="entry name" value="HMG_BOX_2"/>
    <property type="match status" value="1"/>
</dbReference>
<evidence type="ECO:0000256" key="3">
    <source>
        <dbReference type="PROSITE-ProRule" id="PRU00267"/>
    </source>
</evidence>
<evidence type="ECO:0000259" key="5">
    <source>
        <dbReference type="PROSITE" id="PS50118"/>
    </source>
</evidence>
<dbReference type="PANTHER" id="PTHR46040">
    <property type="entry name" value="HIGH MOBILITY GROUP PROTEIN 2"/>
    <property type="match status" value="1"/>
</dbReference>
<dbReference type="InParanoid" id="A7S5L8"/>
<feature type="coiled-coil region" evidence="4">
    <location>
        <begin position="137"/>
        <end position="199"/>
    </location>
</feature>
<evidence type="ECO:0000256" key="1">
    <source>
        <dbReference type="ARBA" id="ARBA00023125"/>
    </source>
</evidence>